<dbReference type="Pfam" id="PF07717">
    <property type="entry name" value="OB_NTP_bind"/>
    <property type="match status" value="1"/>
</dbReference>
<dbReference type="GO" id="GO:0045943">
    <property type="term" value="P:positive regulation of transcription by RNA polymerase I"/>
    <property type="evidence" value="ECO:0007669"/>
    <property type="project" value="TreeGrafter"/>
</dbReference>
<proteinExistence type="predicted"/>
<dbReference type="SMART" id="SM00490">
    <property type="entry name" value="HELICc"/>
    <property type="match status" value="1"/>
</dbReference>
<dbReference type="InterPro" id="IPR014001">
    <property type="entry name" value="Helicase_ATP-bd"/>
</dbReference>
<dbReference type="FunFam" id="3.40.50.300:FF:000145">
    <property type="entry name" value="probable ATP-dependent RNA helicase DHX40"/>
    <property type="match status" value="1"/>
</dbReference>
<dbReference type="EC" id="3.6.4.13" evidence="1"/>
<dbReference type="GO" id="GO:0005524">
    <property type="term" value="F:ATP binding"/>
    <property type="evidence" value="ECO:0007669"/>
    <property type="project" value="UniProtKB-KW"/>
</dbReference>
<dbReference type="VEuPathDB" id="AmoebaDB:EHI_014080"/>
<dbReference type="PROSITE" id="PS51194">
    <property type="entry name" value="HELICASE_CTER"/>
    <property type="match status" value="1"/>
</dbReference>
<dbReference type="VEuPathDB" id="AmoebaDB:EHI7A_002230"/>
<dbReference type="EMBL" id="BDEQ01000001">
    <property type="protein sequence ID" value="GAT93539.1"/>
    <property type="molecule type" value="Genomic_DNA"/>
</dbReference>
<evidence type="ECO:0000256" key="2">
    <source>
        <dbReference type="ARBA" id="ARBA00022741"/>
    </source>
</evidence>
<dbReference type="VEuPathDB" id="AmoebaDB:EHI8A_035590"/>
<evidence type="ECO:0000259" key="7">
    <source>
        <dbReference type="PROSITE" id="PS51192"/>
    </source>
</evidence>
<dbReference type="Pfam" id="PF04408">
    <property type="entry name" value="WHD_HA2"/>
    <property type="match status" value="1"/>
</dbReference>
<dbReference type="PANTHER" id="PTHR18934">
    <property type="entry name" value="ATP-DEPENDENT RNA HELICASE"/>
    <property type="match status" value="1"/>
</dbReference>
<dbReference type="Gene3D" id="3.40.50.300">
    <property type="entry name" value="P-loop containing nucleotide triphosphate hydrolases"/>
    <property type="match status" value="2"/>
</dbReference>
<dbReference type="GO" id="GO:0003725">
    <property type="term" value="F:double-stranded RNA binding"/>
    <property type="evidence" value="ECO:0007669"/>
    <property type="project" value="TreeGrafter"/>
</dbReference>
<name>A0A5K1VLI4_ENTHI</name>
<reference evidence="9 10" key="1">
    <citation type="submission" date="2016-05" db="EMBL/GenBank/DDBJ databases">
        <title>First whole genome sequencing of Entamoeba histolytica HM1:IMSS-clone-6.</title>
        <authorList>
            <person name="Mukherjee Avik.K."/>
            <person name="Izumyama S."/>
            <person name="Nakada-Tsukui K."/>
            <person name="Nozaki T."/>
        </authorList>
    </citation>
    <scope>NUCLEOTIDE SEQUENCE [LARGE SCALE GENOMIC DNA]</scope>
    <source>
        <strain evidence="9 10">HM1:IMSS clone 6</strain>
    </source>
</reference>
<dbReference type="InterPro" id="IPR001650">
    <property type="entry name" value="Helicase_C-like"/>
</dbReference>
<evidence type="ECO:0000313" key="9">
    <source>
        <dbReference type="EMBL" id="GAT93539.1"/>
    </source>
</evidence>
<comment type="caution">
    <text evidence="9">The sequence shown here is derived from an EMBL/GenBank/DDBJ whole genome shotgun (WGS) entry which is preliminary data.</text>
</comment>
<organism evidence="9 10">
    <name type="scientific">Entamoeba histolytica</name>
    <dbReference type="NCBI Taxonomy" id="5759"/>
    <lineage>
        <taxon>Eukaryota</taxon>
        <taxon>Amoebozoa</taxon>
        <taxon>Evosea</taxon>
        <taxon>Archamoebae</taxon>
        <taxon>Mastigamoebida</taxon>
        <taxon>Entamoebidae</taxon>
        <taxon>Entamoeba</taxon>
    </lineage>
</organism>
<keyword evidence="4 9" id="KW-0347">Helicase</keyword>
<dbReference type="SUPFAM" id="SSF52540">
    <property type="entry name" value="P-loop containing nucleoside triphosphate hydrolases"/>
    <property type="match status" value="1"/>
</dbReference>
<dbReference type="PROSITE" id="PS00690">
    <property type="entry name" value="DEAH_ATP_HELICASE"/>
    <property type="match status" value="1"/>
</dbReference>
<dbReference type="InterPro" id="IPR027417">
    <property type="entry name" value="P-loop_NTPase"/>
</dbReference>
<dbReference type="Pfam" id="PF00271">
    <property type="entry name" value="Helicase_C"/>
    <property type="match status" value="1"/>
</dbReference>
<dbReference type="GO" id="GO:0003724">
    <property type="term" value="F:RNA helicase activity"/>
    <property type="evidence" value="ECO:0007669"/>
    <property type="project" value="UniProtKB-EC"/>
</dbReference>
<dbReference type="PANTHER" id="PTHR18934:SF118">
    <property type="entry name" value="ATP-DEPENDENT RNA HELICASE DHX33"/>
    <property type="match status" value="1"/>
</dbReference>
<gene>
    <name evidence="9" type="ORF">CL6EHI_014080</name>
</gene>
<dbReference type="OMA" id="CHENFLH"/>
<evidence type="ECO:0000256" key="6">
    <source>
        <dbReference type="ARBA" id="ARBA00047984"/>
    </source>
</evidence>
<evidence type="ECO:0000256" key="1">
    <source>
        <dbReference type="ARBA" id="ARBA00012552"/>
    </source>
</evidence>
<dbReference type="CDD" id="cd17917">
    <property type="entry name" value="DEXHc_RHA-like"/>
    <property type="match status" value="1"/>
</dbReference>
<protein>
    <recommendedName>
        <fullName evidence="1">RNA helicase</fullName>
        <ecNumber evidence="1">3.6.4.13</ecNumber>
    </recommendedName>
</protein>
<evidence type="ECO:0000256" key="5">
    <source>
        <dbReference type="ARBA" id="ARBA00022840"/>
    </source>
</evidence>
<dbReference type="InterPro" id="IPR007502">
    <property type="entry name" value="Helicase-assoc_dom"/>
</dbReference>
<dbReference type="InterPro" id="IPR011709">
    <property type="entry name" value="DEAD-box_helicase_OB_fold"/>
</dbReference>
<evidence type="ECO:0000259" key="8">
    <source>
        <dbReference type="PROSITE" id="PS51194"/>
    </source>
</evidence>
<dbReference type="Pfam" id="PF00270">
    <property type="entry name" value="DEAD"/>
    <property type="match status" value="1"/>
</dbReference>
<dbReference type="Pfam" id="PF21010">
    <property type="entry name" value="HA2_C"/>
    <property type="match status" value="1"/>
</dbReference>
<feature type="domain" description="Helicase ATP-binding" evidence="7">
    <location>
        <begin position="36"/>
        <end position="199"/>
    </location>
</feature>
<dbReference type="VEuPathDB" id="AmoebaDB:KM1_211140"/>
<evidence type="ECO:0000313" key="10">
    <source>
        <dbReference type="Proteomes" id="UP000078387"/>
    </source>
</evidence>
<dbReference type="GO" id="GO:0016787">
    <property type="term" value="F:hydrolase activity"/>
    <property type="evidence" value="ECO:0007669"/>
    <property type="project" value="UniProtKB-KW"/>
</dbReference>
<feature type="domain" description="Helicase C-terminal" evidence="8">
    <location>
        <begin position="223"/>
        <end position="395"/>
    </location>
</feature>
<keyword evidence="5" id="KW-0067">ATP-binding</keyword>
<dbReference type="SMART" id="SM00487">
    <property type="entry name" value="DEXDc"/>
    <property type="match status" value="1"/>
</dbReference>
<evidence type="ECO:0000256" key="3">
    <source>
        <dbReference type="ARBA" id="ARBA00022801"/>
    </source>
</evidence>
<dbReference type="Gene3D" id="1.20.120.1080">
    <property type="match status" value="1"/>
</dbReference>
<dbReference type="VEuPathDB" id="AmoebaDB:EHI5A_005040"/>
<dbReference type="SMART" id="SM00847">
    <property type="entry name" value="HA2"/>
    <property type="match status" value="1"/>
</dbReference>
<sequence length="664" mass="73887">MTQTTPNKPIILSKERVALLRQREQLPIRQSKDDILSELKKHQTMVVVGETGCGKTTQLPQFLLESNICEGKKIGVTQPRRVAAITLAERVSKEVGCRVGSTVGYRVRFEEKMSKDTKIEYLTDGMLLRTALLDPDLKSYGVIVLDEAHERTVHTDILIGLLRGILRRRKDLKVVVMSATLDSQLFSNFFSSPTLTIAGRQHPIELFHLTESEDSPVDASITAILQLHMSAGPGDILVFLPGQDAIESVEAALLERMKNAPATVKPIQVLPLYAALPPEQQLLIFSPPPPDTRKIVLSTNIAETSVTIPGMRFVIDTGLVKEKEYQSKIGMEALRTTWVSKAQAMQRAGRAGREAPGQCYRLYTSKRFSEFNATTTPEIQRCSLDGVVLQLKALNVIDVTQFDFLQPPSGDSISRAEINLSKLGALENGHITPLGKVMVALPVAPPFARTIIAAAQSNCLAHILCIVAMLAVDTQFFVSAPSIREKAQQSMRMYSSDNGDHFMLLSLYLAFKKVGVNRRKRWCVENALNYKALNTALSTHDQLVQYCVGVLDKELKGSTAKEQCTEENMKNIINEAIPEPIIKSIKKAFLVGFPDNVAIRQPDNTYLTTTQKIVHIHPSSCVHNKKQKYVLFAELVYTTKPFIRSVLSLEHELVQEEMPNLIHD</sequence>
<evidence type="ECO:0000256" key="4">
    <source>
        <dbReference type="ARBA" id="ARBA00022806"/>
    </source>
</evidence>
<keyword evidence="3" id="KW-0378">Hydrolase</keyword>
<dbReference type="InterPro" id="IPR048333">
    <property type="entry name" value="HA2_WH"/>
</dbReference>
<dbReference type="AlphaFoldDB" id="A0A5K1VLI4"/>
<accession>A0A5K1VLI4</accession>
<keyword evidence="2" id="KW-0547">Nucleotide-binding</keyword>
<dbReference type="GO" id="GO:0005730">
    <property type="term" value="C:nucleolus"/>
    <property type="evidence" value="ECO:0007669"/>
    <property type="project" value="TreeGrafter"/>
</dbReference>
<dbReference type="FunFam" id="3.40.50.300:FF:002675">
    <property type="entry name" value="ATP-dependent RNA helicase, putative"/>
    <property type="match status" value="1"/>
</dbReference>
<dbReference type="InterPro" id="IPR002464">
    <property type="entry name" value="DNA/RNA_helicase_DEAH_CS"/>
</dbReference>
<dbReference type="InterPro" id="IPR011545">
    <property type="entry name" value="DEAD/DEAH_box_helicase_dom"/>
</dbReference>
<dbReference type="CDD" id="cd18791">
    <property type="entry name" value="SF2_C_RHA"/>
    <property type="match status" value="1"/>
</dbReference>
<dbReference type="Proteomes" id="UP000078387">
    <property type="component" value="Unassembled WGS sequence"/>
</dbReference>
<dbReference type="PROSITE" id="PS51192">
    <property type="entry name" value="HELICASE_ATP_BIND_1"/>
    <property type="match status" value="1"/>
</dbReference>
<comment type="catalytic activity">
    <reaction evidence="6">
        <text>ATP + H2O = ADP + phosphate + H(+)</text>
        <dbReference type="Rhea" id="RHEA:13065"/>
        <dbReference type="ChEBI" id="CHEBI:15377"/>
        <dbReference type="ChEBI" id="CHEBI:15378"/>
        <dbReference type="ChEBI" id="CHEBI:30616"/>
        <dbReference type="ChEBI" id="CHEBI:43474"/>
        <dbReference type="ChEBI" id="CHEBI:456216"/>
        <dbReference type="EC" id="3.6.4.13"/>
    </reaction>
</comment>